<gene>
    <name evidence="2" type="ORF">CIMG_05690</name>
</gene>
<evidence type="ECO:0000256" key="1">
    <source>
        <dbReference type="SAM" id="MobiDB-lite"/>
    </source>
</evidence>
<sequence>MCSISWLSPVIHAGLLEEVGSGQRPRRGCTTISGTSPPQPERLGEVEGGKCENMPGFQRRGQSKKLEGARSSRMGAQLRGSPAVKDKGRQERVMEKEEEVRAQQREDGAAFIVAAGEREVTSQAPARAPSPNGQR</sequence>
<dbReference type="AlphaFoldDB" id="J3K6J3"/>
<evidence type="ECO:0000313" key="2">
    <source>
        <dbReference type="EMBL" id="EAS30211.3"/>
    </source>
</evidence>
<reference evidence="3" key="2">
    <citation type="journal article" date="2010" name="Genome Res.">
        <title>Population genomic sequencing of Coccidioides fungi reveals recent hybridization and transposon control.</title>
        <authorList>
            <person name="Neafsey D.E."/>
            <person name="Barker B.M."/>
            <person name="Sharpton T.J."/>
            <person name="Stajich J.E."/>
            <person name="Park D.J."/>
            <person name="Whiston E."/>
            <person name="Hung C.-Y."/>
            <person name="McMahan C."/>
            <person name="White J."/>
            <person name="Sykes S."/>
            <person name="Heiman D."/>
            <person name="Young S."/>
            <person name="Zeng Q."/>
            <person name="Abouelleil A."/>
            <person name="Aftuck L."/>
            <person name="Bessette D."/>
            <person name="Brown A."/>
            <person name="FitzGerald M."/>
            <person name="Lui A."/>
            <person name="Macdonald J.P."/>
            <person name="Priest M."/>
            <person name="Orbach M.J."/>
            <person name="Galgiani J.N."/>
            <person name="Kirkland T.N."/>
            <person name="Cole G.T."/>
            <person name="Birren B.W."/>
            <person name="Henn M.R."/>
            <person name="Taylor J.W."/>
            <person name="Rounsley S.D."/>
        </authorList>
    </citation>
    <scope>GENOME REANNOTATION</scope>
    <source>
        <strain evidence="3">RS</strain>
    </source>
</reference>
<feature type="region of interest" description="Disordered" evidence="1">
    <location>
        <begin position="21"/>
        <end position="135"/>
    </location>
</feature>
<name>J3K6J3_COCIM</name>
<dbReference type="VEuPathDB" id="FungiDB:CIMG_05690"/>
<organism evidence="2 3">
    <name type="scientific">Coccidioides immitis (strain RS)</name>
    <name type="common">Valley fever fungus</name>
    <dbReference type="NCBI Taxonomy" id="246410"/>
    <lineage>
        <taxon>Eukaryota</taxon>
        <taxon>Fungi</taxon>
        <taxon>Dikarya</taxon>
        <taxon>Ascomycota</taxon>
        <taxon>Pezizomycotina</taxon>
        <taxon>Eurotiomycetes</taxon>
        <taxon>Eurotiomycetidae</taxon>
        <taxon>Onygenales</taxon>
        <taxon>Onygenaceae</taxon>
        <taxon>Coccidioides</taxon>
    </lineage>
</organism>
<dbReference type="KEGG" id="cim:CIMG_05690"/>
<feature type="compositionally biased region" description="Basic and acidic residues" evidence="1">
    <location>
        <begin position="84"/>
        <end position="108"/>
    </location>
</feature>
<dbReference type="RefSeq" id="XP_001241794.2">
    <property type="nucleotide sequence ID" value="XM_001241793.2"/>
</dbReference>
<evidence type="ECO:0000313" key="3">
    <source>
        <dbReference type="Proteomes" id="UP000001261"/>
    </source>
</evidence>
<reference evidence="3" key="1">
    <citation type="journal article" date="2009" name="Genome Res.">
        <title>Comparative genomic analyses of the human fungal pathogens Coccidioides and their relatives.</title>
        <authorList>
            <person name="Sharpton T.J."/>
            <person name="Stajich J.E."/>
            <person name="Rounsley S.D."/>
            <person name="Gardner M.J."/>
            <person name="Wortman J.R."/>
            <person name="Jordar V.S."/>
            <person name="Maiti R."/>
            <person name="Kodira C.D."/>
            <person name="Neafsey D.E."/>
            <person name="Zeng Q."/>
            <person name="Hung C.-Y."/>
            <person name="McMahan C."/>
            <person name="Muszewska A."/>
            <person name="Grynberg M."/>
            <person name="Mandel M.A."/>
            <person name="Kellner E.M."/>
            <person name="Barker B.M."/>
            <person name="Galgiani J.N."/>
            <person name="Orbach M.J."/>
            <person name="Kirkland T.N."/>
            <person name="Cole G.T."/>
            <person name="Henn M.R."/>
            <person name="Birren B.W."/>
            <person name="Taylor J.W."/>
        </authorList>
    </citation>
    <scope>NUCLEOTIDE SEQUENCE [LARGE SCALE GENOMIC DNA]</scope>
    <source>
        <strain evidence="3">RS</strain>
    </source>
</reference>
<protein>
    <submittedName>
        <fullName evidence="2">Uncharacterized protein</fullName>
    </submittedName>
</protein>
<dbReference type="InParanoid" id="J3K6J3"/>
<dbReference type="Proteomes" id="UP000001261">
    <property type="component" value="Unassembled WGS sequence"/>
</dbReference>
<dbReference type="EMBL" id="GG704915">
    <property type="protein sequence ID" value="EAS30211.3"/>
    <property type="molecule type" value="Genomic_DNA"/>
</dbReference>
<keyword evidence="3" id="KW-1185">Reference proteome</keyword>
<accession>J3K6J3</accession>
<proteinExistence type="predicted"/>
<dbReference type="GeneID" id="4561430"/>